<protein>
    <submittedName>
        <fullName evidence="7">Major facilitator superfamily transporter cis,cis-muconate transporter</fullName>
    </submittedName>
</protein>
<evidence type="ECO:0000313" key="8">
    <source>
        <dbReference type="Proteomes" id="UP000005727"/>
    </source>
</evidence>
<dbReference type="Gene3D" id="1.20.1250.20">
    <property type="entry name" value="MFS general substrate transporter like domains"/>
    <property type="match status" value="1"/>
</dbReference>
<dbReference type="PROSITE" id="PS00216">
    <property type="entry name" value="SUGAR_TRANSPORT_1"/>
    <property type="match status" value="1"/>
</dbReference>
<proteinExistence type="predicted"/>
<feature type="transmembrane region" description="Helical" evidence="5">
    <location>
        <begin position="36"/>
        <end position="58"/>
    </location>
</feature>
<feature type="transmembrane region" description="Helical" evidence="5">
    <location>
        <begin position="192"/>
        <end position="209"/>
    </location>
</feature>
<keyword evidence="4 5" id="KW-0472">Membrane</keyword>
<dbReference type="PROSITE" id="PS00217">
    <property type="entry name" value="SUGAR_TRANSPORT_2"/>
    <property type="match status" value="1"/>
</dbReference>
<dbReference type="PANTHER" id="PTHR23508">
    <property type="entry name" value="CARBOXYLIC ACID TRANSPORTER PROTEIN HOMOLOG"/>
    <property type="match status" value="1"/>
</dbReference>
<name>A0A7U8K6T8_BRUNE</name>
<dbReference type="EMBL" id="EQ999575">
    <property type="protein sequence ID" value="EEY02992.1"/>
    <property type="molecule type" value="Genomic_DNA"/>
</dbReference>
<dbReference type="Pfam" id="PF07690">
    <property type="entry name" value="MFS_1"/>
    <property type="match status" value="1"/>
</dbReference>
<evidence type="ECO:0000256" key="2">
    <source>
        <dbReference type="ARBA" id="ARBA00022692"/>
    </source>
</evidence>
<feature type="transmembrane region" description="Helical" evidence="5">
    <location>
        <begin position="292"/>
        <end position="313"/>
    </location>
</feature>
<feature type="transmembrane region" description="Helical" evidence="5">
    <location>
        <begin position="134"/>
        <end position="152"/>
    </location>
</feature>
<dbReference type="SUPFAM" id="SSF103473">
    <property type="entry name" value="MFS general substrate transporter"/>
    <property type="match status" value="1"/>
</dbReference>
<evidence type="ECO:0000256" key="4">
    <source>
        <dbReference type="ARBA" id="ARBA00023136"/>
    </source>
</evidence>
<dbReference type="Proteomes" id="UP000005727">
    <property type="component" value="Unassembled WGS sequence"/>
</dbReference>
<dbReference type="CDD" id="cd17371">
    <property type="entry name" value="MFS_MucK"/>
    <property type="match status" value="1"/>
</dbReference>
<evidence type="ECO:0000313" key="7">
    <source>
        <dbReference type="EMBL" id="EEY02992.1"/>
    </source>
</evidence>
<feature type="transmembrane region" description="Helical" evidence="5">
    <location>
        <begin position="253"/>
        <end position="272"/>
    </location>
</feature>
<feature type="transmembrane region" description="Helical" evidence="5">
    <location>
        <begin position="320"/>
        <end position="339"/>
    </location>
</feature>
<gene>
    <name evidence="7" type="ORF">BANG_02723</name>
</gene>
<evidence type="ECO:0000259" key="6">
    <source>
        <dbReference type="PROSITE" id="PS50850"/>
    </source>
</evidence>
<dbReference type="InterPro" id="IPR036259">
    <property type="entry name" value="MFS_trans_sf"/>
</dbReference>
<feature type="transmembrane region" description="Helical" evidence="5">
    <location>
        <begin position="164"/>
        <end position="186"/>
    </location>
</feature>
<keyword evidence="2 5" id="KW-0812">Transmembrane</keyword>
<feature type="transmembrane region" description="Helical" evidence="5">
    <location>
        <begin position="108"/>
        <end position="128"/>
    </location>
</feature>
<dbReference type="GO" id="GO:0005886">
    <property type="term" value="C:plasma membrane"/>
    <property type="evidence" value="ECO:0007669"/>
    <property type="project" value="TreeGrafter"/>
</dbReference>
<keyword evidence="3 5" id="KW-1133">Transmembrane helix</keyword>
<feature type="domain" description="Major facilitator superfamily (MFS) profile" evidence="6">
    <location>
        <begin position="40"/>
        <end position="433"/>
    </location>
</feature>
<feature type="transmembrane region" description="Helical" evidence="5">
    <location>
        <begin position="407"/>
        <end position="429"/>
    </location>
</feature>
<dbReference type="InterPro" id="IPR011701">
    <property type="entry name" value="MFS"/>
</dbReference>
<dbReference type="InterPro" id="IPR020846">
    <property type="entry name" value="MFS_dom"/>
</dbReference>
<dbReference type="GO" id="GO:0046943">
    <property type="term" value="F:carboxylic acid transmembrane transporter activity"/>
    <property type="evidence" value="ECO:0007669"/>
    <property type="project" value="TreeGrafter"/>
</dbReference>
<accession>A0A7U8K6T8</accession>
<feature type="transmembrane region" description="Helical" evidence="5">
    <location>
        <begin position="378"/>
        <end position="401"/>
    </location>
</feature>
<comment type="subcellular location">
    <subcellularLocation>
        <location evidence="1">Membrane</location>
        <topology evidence="1">Multi-pass membrane protein</topology>
    </subcellularLocation>
</comment>
<evidence type="ECO:0000256" key="5">
    <source>
        <dbReference type="SAM" id="Phobius"/>
    </source>
</evidence>
<feature type="transmembrane region" description="Helical" evidence="5">
    <location>
        <begin position="345"/>
        <end position="366"/>
    </location>
</feature>
<dbReference type="InterPro" id="IPR005829">
    <property type="entry name" value="Sugar_transporter_CS"/>
</dbReference>
<evidence type="ECO:0000256" key="3">
    <source>
        <dbReference type="ARBA" id="ARBA00022989"/>
    </source>
</evidence>
<dbReference type="AlphaFoldDB" id="A0A7U8K6T8"/>
<sequence>MGVCLLRSTRRTMRTINENTATKTSRAAVRPEHNRIWILVFIFSFLGLMIDGADLMLLSYSLTSIKAEFGLTSVEAGSLGSITLAGMAIGGIYGGWACDRFGRVKTVSWTIVLFSIGTAVLGLTHSYFQFAVARFVSSLGLGALYVACNTLMAEYVPTKYRTTALGTLQAGWSVGYIVATVLAGAILPVYGWRYLFFVAIVPVIIALLMHKGVPEPESWVRAKAERENGGSKFTTAKRESAFKAIFGNPRVRTLFIFWALTAGFLQFGYYGVNNWLPSYLETEMGMNFKSMTAYMIGSYTAMILGKVLAGVAADWLGRRAVFALGALGTAAFLPIIVLYHSPDTILWMLVVFGFLYGVPYGVNATYMAESFEAKYRGTAVGGAYNIGRAGAALAPVAIGFFASQISIGFGFLVMGRAYFICGVIPALFIREKQFDPEKQ</sequence>
<reference evidence="7 8" key="1">
    <citation type="submission" date="2009-01" db="EMBL/GenBank/DDBJ databases">
        <title>The Genome Sequence of Brucella neotomae 5K33.</title>
        <authorList>
            <consortium name="The Broad Institute Genome Sequencing Platform"/>
            <person name="Ward D."/>
            <person name="Young S.K."/>
            <person name="Kodira C.D."/>
            <person name="Zeng Q."/>
            <person name="Koehrsen M."/>
            <person name="Alvarado L."/>
            <person name="Berlin A."/>
            <person name="Borenstein D."/>
            <person name="Chen Z."/>
            <person name="Engels R."/>
            <person name="Freedman E."/>
            <person name="Gellesch M."/>
            <person name="Goldberg J."/>
            <person name="Griggs A."/>
            <person name="Gujja S."/>
            <person name="Heiman D."/>
            <person name="Hepburn T."/>
            <person name="Howarth C."/>
            <person name="Jen D."/>
            <person name="Larson L."/>
            <person name="Lewis B."/>
            <person name="Mehta T."/>
            <person name="Park D."/>
            <person name="Pearson M."/>
            <person name="Roberts A."/>
            <person name="Saif S."/>
            <person name="Shea T."/>
            <person name="Shenoy N."/>
            <person name="Sisk P."/>
            <person name="Stolte C."/>
            <person name="Sykes S."/>
            <person name="Walk T."/>
            <person name="White J."/>
            <person name="Yandava C."/>
            <person name="Whatmore A.M."/>
            <person name="Perrett L.L."/>
            <person name="O'Callaghan D."/>
            <person name="Nusbaum C."/>
            <person name="Galagan J."/>
            <person name="Birren B."/>
        </authorList>
    </citation>
    <scope>NUCLEOTIDE SEQUENCE [LARGE SCALE GENOMIC DNA]</scope>
    <source>
        <strain evidence="7 8">5K33</strain>
    </source>
</reference>
<organism evidence="7 8">
    <name type="scientific">Brucella neotomae 5K33</name>
    <dbReference type="NCBI Taxonomy" id="520456"/>
    <lineage>
        <taxon>Bacteria</taxon>
        <taxon>Pseudomonadati</taxon>
        <taxon>Pseudomonadota</taxon>
        <taxon>Alphaproteobacteria</taxon>
        <taxon>Hyphomicrobiales</taxon>
        <taxon>Brucellaceae</taxon>
        <taxon>Brucella/Ochrobactrum group</taxon>
        <taxon>Brucella</taxon>
    </lineage>
</organism>
<evidence type="ECO:0000256" key="1">
    <source>
        <dbReference type="ARBA" id="ARBA00004141"/>
    </source>
</evidence>
<feature type="transmembrane region" description="Helical" evidence="5">
    <location>
        <begin position="78"/>
        <end position="96"/>
    </location>
</feature>
<keyword evidence="8" id="KW-1185">Reference proteome</keyword>
<dbReference type="PANTHER" id="PTHR23508:SF10">
    <property type="entry name" value="CARBOXYLIC ACID TRANSPORTER PROTEIN HOMOLOG"/>
    <property type="match status" value="1"/>
</dbReference>
<dbReference type="PROSITE" id="PS50850">
    <property type="entry name" value="MFS"/>
    <property type="match status" value="1"/>
</dbReference>